<name>A0A498QVT4_9MYCO</name>
<keyword evidence="1" id="KW-1133">Transmembrane helix</keyword>
<dbReference type="AlphaFoldDB" id="A0A498QVT4"/>
<protein>
    <submittedName>
        <fullName evidence="2">Putative membrane protein</fullName>
    </submittedName>
</protein>
<feature type="transmembrane region" description="Helical" evidence="1">
    <location>
        <begin position="52"/>
        <end position="72"/>
    </location>
</feature>
<evidence type="ECO:0000313" key="3">
    <source>
        <dbReference type="Proteomes" id="UP000268285"/>
    </source>
</evidence>
<dbReference type="EMBL" id="UPHU01000001">
    <property type="protein sequence ID" value="VBA50104.1"/>
    <property type="molecule type" value="Genomic_DNA"/>
</dbReference>
<accession>A0A498QVT4</accession>
<organism evidence="2 3">
    <name type="scientific">Mycobacterium pseudokansasii</name>
    <dbReference type="NCBI Taxonomy" id="2341080"/>
    <lineage>
        <taxon>Bacteria</taxon>
        <taxon>Bacillati</taxon>
        <taxon>Actinomycetota</taxon>
        <taxon>Actinomycetes</taxon>
        <taxon>Mycobacteriales</taxon>
        <taxon>Mycobacteriaceae</taxon>
        <taxon>Mycobacterium</taxon>
    </lineage>
</organism>
<evidence type="ECO:0000313" key="2">
    <source>
        <dbReference type="EMBL" id="VBA50104.1"/>
    </source>
</evidence>
<sequence>MTTPCSDRRRLTGRTSGDDASMDIYTLRRPHPLAAWLSRWARRMPTARGFEVLLAIWVAVVVLAGLPIAVVVGTGEHESRSRFYAGQAQTRQSVTAVVTSDKAAHQELADPQMVSVPARWVVGGVEHAGPVDAPRGVKAGDSVDIWVDENGYHVGLPLRTALDDAVAAGLSAWLIMAAVTAVFLAGVWMVADRARAGRSLPSTSSCRGIGPRAAHR</sequence>
<keyword evidence="1" id="KW-0472">Membrane</keyword>
<dbReference type="RefSeq" id="WP_122502162.1">
    <property type="nucleotide sequence ID" value="NZ_UPHU01000001.1"/>
</dbReference>
<reference evidence="2 3" key="1">
    <citation type="submission" date="2018-09" db="EMBL/GenBank/DDBJ databases">
        <authorList>
            <person name="Tagini F."/>
        </authorList>
    </citation>
    <scope>NUCLEOTIDE SEQUENCE [LARGE SCALE GENOMIC DNA]</scope>
    <source>
        <strain evidence="2 3">MK142</strain>
    </source>
</reference>
<evidence type="ECO:0000256" key="1">
    <source>
        <dbReference type="SAM" id="Phobius"/>
    </source>
</evidence>
<dbReference type="OrthoDB" id="4542680at2"/>
<dbReference type="InterPro" id="IPR039708">
    <property type="entry name" value="MT1774/Rv1733c-like"/>
</dbReference>
<dbReference type="PANTHER" id="PTHR42305:SF1">
    <property type="entry name" value="MEMBRANE PROTEIN RV1733C-RELATED"/>
    <property type="match status" value="1"/>
</dbReference>
<dbReference type="Proteomes" id="UP000268285">
    <property type="component" value="Unassembled WGS sequence"/>
</dbReference>
<feature type="transmembrane region" description="Helical" evidence="1">
    <location>
        <begin position="165"/>
        <end position="191"/>
    </location>
</feature>
<keyword evidence="3" id="KW-1185">Reference proteome</keyword>
<gene>
    <name evidence="2" type="ORF">LAUMK142_02377</name>
</gene>
<keyword evidence="1" id="KW-0812">Transmembrane</keyword>
<dbReference type="PANTHER" id="PTHR42305">
    <property type="entry name" value="MEMBRANE PROTEIN RV1733C-RELATED"/>
    <property type="match status" value="1"/>
</dbReference>
<proteinExistence type="predicted"/>